<evidence type="ECO:0000313" key="1">
    <source>
        <dbReference type="EMBL" id="AGX01785.1"/>
    </source>
</evidence>
<keyword evidence="2" id="KW-1185">Reference proteome</keyword>
<proteinExistence type="predicted"/>
<sequence length="343" mass="39277">MTSLFATNKDVQEIYLTFVDDRCEWRREISEKGYHSLDQLQKITVDTISLDWKVNESIDCPLSDEDMAKADLNKDFTLYLELDGGYGTLQLINKDGVLTLGGDSDINYTVSHMSVKVEANYYLGDHGVEGIPERPLLIEILALRSFLADLELPVFASSEPGKTNGLSPWLGLFNEAVHKVKDLRKSLAVDHIQYSGDAPELVVSFFEHAQTETPDWFWTEQEKVGHVAMALKYDDARRFCLTAIGHGDLTPWRDVHVALYQLFACSLKETLDGVRDAFFQHVRGVYRKHKEIQEKSPSVTILLEAYYDFDYVNIYQGVRKGTLQYLNHLEIKAHQELWEKIHP</sequence>
<dbReference type="KEGG" id="vg:18500962"/>
<dbReference type="EMBL" id="KF623294">
    <property type="protein sequence ID" value="AGX01785.1"/>
    <property type="molecule type" value="Genomic_DNA"/>
</dbReference>
<dbReference type="GeneID" id="18500962"/>
<dbReference type="RefSeq" id="YP_009010116.1">
    <property type="nucleotide sequence ID" value="NC_023610.1"/>
</dbReference>
<accession>W8CZW8</accession>
<protein>
    <submittedName>
        <fullName evidence="1">Uncharacterized protein</fullName>
    </submittedName>
</protein>
<evidence type="ECO:0000313" key="2">
    <source>
        <dbReference type="Proteomes" id="UP000204235"/>
    </source>
</evidence>
<dbReference type="Proteomes" id="UP000204235">
    <property type="component" value="Segment"/>
</dbReference>
<organism evidence="1 2">
    <name type="scientific">Erwinia phage PhiEaH1</name>
    <dbReference type="NCBI Taxonomy" id="1401669"/>
    <lineage>
        <taxon>Viruses</taxon>
        <taxon>Duplodnaviria</taxon>
        <taxon>Heunggongvirae</taxon>
        <taxon>Uroviricota</taxon>
        <taxon>Caudoviricetes</taxon>
        <taxon>Chimalliviridae</taxon>
        <taxon>Iapetusvirus</taxon>
        <taxon>Iapetusvirus EaH1</taxon>
    </lineage>
</organism>
<reference evidence="1 2" key="1">
    <citation type="journal article" date="2014" name="FEMS Microbiol. Lett.">
        <title>The genome of the Erwinia amylovora phage PhiEaH1 reveals greater diversity and broadens the applicability of phages for the treatment of fire blight.</title>
        <authorList>
            <person name="Meczker K."/>
            <person name="Domotor D."/>
            <person name="Vass J."/>
            <person name="Rakhely G."/>
            <person name="Schneider G."/>
            <person name="Kovacs T."/>
        </authorList>
    </citation>
    <scope>NUCLEOTIDE SEQUENCE [LARGE SCALE GENOMIC DNA]</scope>
</reference>
<name>W8CZW8_9CAUD</name>